<keyword evidence="4" id="KW-0472">Membrane</keyword>
<dbReference type="CDD" id="cd06170">
    <property type="entry name" value="LuxR_C_like"/>
    <property type="match status" value="1"/>
</dbReference>
<keyword evidence="7" id="KW-1185">Reference proteome</keyword>
<keyword evidence="4" id="KW-1133">Transmembrane helix</keyword>
<dbReference type="PANTHER" id="PTHR44688">
    <property type="entry name" value="DNA-BINDING TRANSCRIPTIONAL ACTIVATOR DEVR_DOSR"/>
    <property type="match status" value="1"/>
</dbReference>
<dbReference type="GO" id="GO:0003677">
    <property type="term" value="F:DNA binding"/>
    <property type="evidence" value="ECO:0007669"/>
    <property type="project" value="UniProtKB-KW"/>
</dbReference>
<evidence type="ECO:0000256" key="4">
    <source>
        <dbReference type="SAM" id="Phobius"/>
    </source>
</evidence>
<reference evidence="6 7" key="1">
    <citation type="submission" date="2016-10" db="EMBL/GenBank/DDBJ databases">
        <authorList>
            <person name="de Groot N.N."/>
        </authorList>
    </citation>
    <scope>NUCLEOTIDE SEQUENCE [LARGE SCALE GENOMIC DNA]</scope>
    <source>
        <strain evidence="6 7">DSM 15283</strain>
    </source>
</reference>
<organism evidence="6 7">
    <name type="scientific">Shimia aestuarii</name>
    <dbReference type="NCBI Taxonomy" id="254406"/>
    <lineage>
        <taxon>Bacteria</taxon>
        <taxon>Pseudomonadati</taxon>
        <taxon>Pseudomonadota</taxon>
        <taxon>Alphaproteobacteria</taxon>
        <taxon>Rhodobacterales</taxon>
        <taxon>Roseobacteraceae</taxon>
    </lineage>
</organism>
<evidence type="ECO:0000256" key="2">
    <source>
        <dbReference type="ARBA" id="ARBA00023125"/>
    </source>
</evidence>
<evidence type="ECO:0000313" key="6">
    <source>
        <dbReference type="EMBL" id="SFM60424.1"/>
    </source>
</evidence>
<keyword evidence="1" id="KW-0805">Transcription regulation</keyword>
<dbReference type="Gene3D" id="1.10.10.10">
    <property type="entry name" value="Winged helix-like DNA-binding domain superfamily/Winged helix DNA-binding domain"/>
    <property type="match status" value="1"/>
</dbReference>
<dbReference type="InterPro" id="IPR016032">
    <property type="entry name" value="Sig_transdc_resp-reg_C-effctor"/>
</dbReference>
<sequence length="164" mass="17858">MLSPKPKPPVGLLLLIAAQIICAVFFLADALEDLRAFGLDAFTSFYLLVEMSAALLLCAAIIFEIRVVLDLLRRKAALEHNLSVAQQAMHDVIEAHFDGWKLTPTERDIATFLVKGMAIAEIATLRGSAEGTVKSHLNAIYRKSGTGNRGELLALILDSVMQPD</sequence>
<keyword evidence="3" id="KW-0804">Transcription</keyword>
<feature type="transmembrane region" description="Helical" evidence="4">
    <location>
        <begin position="46"/>
        <end position="69"/>
    </location>
</feature>
<evidence type="ECO:0000259" key="5">
    <source>
        <dbReference type="SMART" id="SM00421"/>
    </source>
</evidence>
<dbReference type="InterPro" id="IPR036388">
    <property type="entry name" value="WH-like_DNA-bd_sf"/>
</dbReference>
<dbReference type="RefSeq" id="WP_093095946.1">
    <property type="nucleotide sequence ID" value="NZ_FOTQ01000010.1"/>
</dbReference>
<protein>
    <submittedName>
        <fullName evidence="6">Regulatory protein, luxR family</fullName>
    </submittedName>
</protein>
<dbReference type="STRING" id="254406.SAMN04488042_11036"/>
<evidence type="ECO:0000313" key="7">
    <source>
        <dbReference type="Proteomes" id="UP000199144"/>
    </source>
</evidence>
<accession>A0A1I4S808</accession>
<dbReference type="Proteomes" id="UP000199144">
    <property type="component" value="Unassembled WGS sequence"/>
</dbReference>
<proteinExistence type="predicted"/>
<evidence type="ECO:0000256" key="3">
    <source>
        <dbReference type="ARBA" id="ARBA00023163"/>
    </source>
</evidence>
<keyword evidence="4" id="KW-0812">Transmembrane</keyword>
<dbReference type="InterPro" id="IPR000792">
    <property type="entry name" value="Tscrpt_reg_LuxR_C"/>
</dbReference>
<evidence type="ECO:0000256" key="1">
    <source>
        <dbReference type="ARBA" id="ARBA00023015"/>
    </source>
</evidence>
<dbReference type="OrthoDB" id="8277135at2"/>
<dbReference type="GO" id="GO:0006355">
    <property type="term" value="P:regulation of DNA-templated transcription"/>
    <property type="evidence" value="ECO:0007669"/>
    <property type="project" value="InterPro"/>
</dbReference>
<dbReference type="Pfam" id="PF00196">
    <property type="entry name" value="GerE"/>
    <property type="match status" value="1"/>
</dbReference>
<feature type="domain" description="HTH luxR-type" evidence="5">
    <location>
        <begin position="99"/>
        <end position="156"/>
    </location>
</feature>
<dbReference type="AlphaFoldDB" id="A0A1I4S808"/>
<dbReference type="EMBL" id="FOTQ01000010">
    <property type="protein sequence ID" value="SFM60424.1"/>
    <property type="molecule type" value="Genomic_DNA"/>
</dbReference>
<dbReference type="SMART" id="SM00421">
    <property type="entry name" value="HTH_LUXR"/>
    <property type="match status" value="1"/>
</dbReference>
<name>A0A1I4S808_9RHOB</name>
<dbReference type="PANTHER" id="PTHR44688:SF16">
    <property type="entry name" value="DNA-BINDING TRANSCRIPTIONAL ACTIVATOR DEVR_DOSR"/>
    <property type="match status" value="1"/>
</dbReference>
<dbReference type="SUPFAM" id="SSF46894">
    <property type="entry name" value="C-terminal effector domain of the bipartite response regulators"/>
    <property type="match status" value="1"/>
</dbReference>
<dbReference type="PRINTS" id="PR00038">
    <property type="entry name" value="HTHLUXR"/>
</dbReference>
<gene>
    <name evidence="6" type="ORF">SAMN04488042_11036</name>
</gene>
<keyword evidence="2" id="KW-0238">DNA-binding</keyword>